<dbReference type="Gene3D" id="3.40.50.620">
    <property type="entry name" value="HUPs"/>
    <property type="match status" value="1"/>
</dbReference>
<feature type="domain" description="Diphthamide synthase" evidence="10">
    <location>
        <begin position="1"/>
        <end position="231"/>
    </location>
</feature>
<dbReference type="GO" id="GO:0017178">
    <property type="term" value="F:diphthine-ammonia ligase activity"/>
    <property type="evidence" value="ECO:0007669"/>
    <property type="project" value="UniProtKB-EC"/>
</dbReference>
<dbReference type="GO" id="GO:0017183">
    <property type="term" value="P:protein histidyl modification to diphthamide"/>
    <property type="evidence" value="ECO:0007669"/>
    <property type="project" value="TreeGrafter"/>
</dbReference>
<dbReference type="FunFam" id="3.40.50.620:FF:000145">
    <property type="entry name" value="ATP-binding domain containing protein"/>
    <property type="match status" value="1"/>
</dbReference>
<comment type="catalytic activity">
    <reaction evidence="9">
        <text>diphthine-[translation elongation factor 2] + NH4(+) + ATP = diphthamide-[translation elongation factor 2] + AMP + diphosphate + H(+)</text>
        <dbReference type="Rhea" id="RHEA:19753"/>
        <dbReference type="Rhea" id="RHEA-COMP:10172"/>
        <dbReference type="Rhea" id="RHEA-COMP:10174"/>
        <dbReference type="ChEBI" id="CHEBI:15378"/>
        <dbReference type="ChEBI" id="CHEBI:16692"/>
        <dbReference type="ChEBI" id="CHEBI:28938"/>
        <dbReference type="ChEBI" id="CHEBI:30616"/>
        <dbReference type="ChEBI" id="CHEBI:33019"/>
        <dbReference type="ChEBI" id="CHEBI:82696"/>
        <dbReference type="ChEBI" id="CHEBI:456215"/>
        <dbReference type="EC" id="6.3.1.14"/>
    </reaction>
</comment>
<sequence length="637" mass="72964">MKFLALISGGKDSFYNIHHCITQGHDLIALGNLYPKNTQQDEIDSFMFQTVGHDIIDNYAKCLDVPLYRQAIEGRSKNQELEYSRTEDDEIEDLFKLITTIVKNHPDVQAISCGAILSHYQRTRVENICDRFGLTSLAFLWQRNQDQLMREMCDSRLDARIIKVAAIGLDAKHLAKSIKELYPYLVKLNKMYDVHICGEGGEFETIVLDCVFFKHKKLNMIDMRVVQHSSDVFYLKFGIEVVDKKEEARIPFASAIVPSLLENSFQEVLENSVISEEFYPAVSSNSTPYQLSSKVCSVGNNIFISNLVDSSNTIQEQLSNIFIRLEEFLKDANLSLNDIQHITLLLADMDKFSEINGIYSSKFIDLYLPPSRICIETSLPDPYQVQLSCRCIIKETNTKKGIHIRSRSYWAPQNIGPYSQARVEEQKDFNFATISGQIPLIPSSMELLSSGNETIALTIQHFDRIRALINVQEISTILCFVTHELNLDSLKQIWHTYCQTDSHQSLLEKLIILNVSRLPRNASIEFGGETFKSVEDLLEEDEEIEKTDHNDLIIWIKETFPDLILTQLKDSVSVSIFTDSATDLNKLMNDLNGFIRVYCSGEDFKKLDNFGEFMPVSQVMNFQMRNYKYAVSVIVKR</sequence>
<keyword evidence="6" id="KW-0067">ATP-binding</keyword>
<dbReference type="OrthoDB" id="686384at2759"/>
<evidence type="ECO:0000256" key="2">
    <source>
        <dbReference type="ARBA" id="ARBA00012089"/>
    </source>
</evidence>
<dbReference type="SUPFAM" id="SSF52402">
    <property type="entry name" value="Adenine nucleotide alpha hydrolases-like"/>
    <property type="match status" value="1"/>
</dbReference>
<dbReference type="Pfam" id="PF01042">
    <property type="entry name" value="Ribonuc_L-PSP"/>
    <property type="match status" value="1"/>
</dbReference>
<dbReference type="InterPro" id="IPR014729">
    <property type="entry name" value="Rossmann-like_a/b/a_fold"/>
</dbReference>
<evidence type="ECO:0000256" key="8">
    <source>
        <dbReference type="ARBA" id="ARBA00031552"/>
    </source>
</evidence>
<dbReference type="EMBL" id="GL996515">
    <property type="protein sequence ID" value="EGV64464.1"/>
    <property type="molecule type" value="Genomic_DNA"/>
</dbReference>
<dbReference type="CDD" id="cd06155">
    <property type="entry name" value="eu_AANH_C_1"/>
    <property type="match status" value="1"/>
</dbReference>
<dbReference type="HOGENOM" id="CLU_010289_2_1_1"/>
<evidence type="ECO:0000256" key="7">
    <source>
        <dbReference type="ARBA" id="ARBA00029814"/>
    </source>
</evidence>
<dbReference type="KEGG" id="cten:18250221"/>
<dbReference type="NCBIfam" id="TIGR00290">
    <property type="entry name" value="MJ0570_dom"/>
    <property type="match status" value="1"/>
</dbReference>
<keyword evidence="12" id="KW-1185">Reference proteome</keyword>
<evidence type="ECO:0000256" key="9">
    <source>
        <dbReference type="ARBA" id="ARBA00048108"/>
    </source>
</evidence>
<reference evidence="11 12" key="1">
    <citation type="journal article" date="2011" name="Proc. Natl. Acad. Sci. U.S.A.">
        <title>Comparative genomics of xylose-fermenting fungi for enhanced biofuel production.</title>
        <authorList>
            <person name="Wohlbach D.J."/>
            <person name="Kuo A."/>
            <person name="Sato T.K."/>
            <person name="Potts K.M."/>
            <person name="Salamov A.A."/>
            <person name="LaButti K.M."/>
            <person name="Sun H."/>
            <person name="Clum A."/>
            <person name="Pangilinan J.L."/>
            <person name="Lindquist E.A."/>
            <person name="Lucas S."/>
            <person name="Lapidus A."/>
            <person name="Jin M."/>
            <person name="Gunawan C."/>
            <person name="Balan V."/>
            <person name="Dale B.E."/>
            <person name="Jeffries T.W."/>
            <person name="Zinkel R."/>
            <person name="Barry K.W."/>
            <person name="Grigoriev I.V."/>
            <person name="Gasch A.P."/>
        </authorList>
    </citation>
    <scope>NUCLEOTIDE SEQUENCE [LARGE SCALE GENOMIC DNA]</scope>
    <source>
        <strain evidence="12">ATCC 10573 / BCRC 21748 / CBS 615 / JCM 9827 / NBRC 10315 / NRRL Y-1498 / VKM Y-70</strain>
    </source>
</reference>
<dbReference type="InterPro" id="IPR002761">
    <property type="entry name" value="Diphthami_syn_dom"/>
</dbReference>
<dbReference type="Proteomes" id="UP000000707">
    <property type="component" value="Unassembled WGS sequence"/>
</dbReference>
<dbReference type="CDD" id="cd06156">
    <property type="entry name" value="eu_AANH_C_2"/>
    <property type="match status" value="1"/>
</dbReference>
<dbReference type="AlphaFoldDB" id="G3B1J9"/>
<evidence type="ECO:0000313" key="12">
    <source>
        <dbReference type="Proteomes" id="UP000000707"/>
    </source>
</evidence>
<evidence type="ECO:0000256" key="1">
    <source>
        <dbReference type="ARBA" id="ARBA00005156"/>
    </source>
</evidence>
<dbReference type="CDD" id="cd01994">
    <property type="entry name" value="AANH_PF0828-like"/>
    <property type="match status" value="1"/>
</dbReference>
<dbReference type="PANTHER" id="PTHR12196:SF2">
    <property type="entry name" value="DIPHTHINE--AMMONIA LIGASE"/>
    <property type="match status" value="1"/>
</dbReference>
<dbReference type="InterPro" id="IPR006175">
    <property type="entry name" value="YjgF/YER057c/UK114"/>
</dbReference>
<dbReference type="PANTHER" id="PTHR12196">
    <property type="entry name" value="DOMAIN OF UNKNOWN FUNCTION 71 DUF71 -CONTAINING PROTEIN"/>
    <property type="match status" value="1"/>
</dbReference>
<evidence type="ECO:0000256" key="4">
    <source>
        <dbReference type="ARBA" id="ARBA00022598"/>
    </source>
</evidence>
<dbReference type="STRING" id="590646.G3B1J9"/>
<dbReference type="EC" id="6.3.1.14" evidence="2"/>
<keyword evidence="5" id="KW-0547">Nucleotide-binding</keyword>
<dbReference type="Gene3D" id="3.90.1490.10">
    <property type="entry name" value="putative n-type atp pyrophosphatase, domain 2"/>
    <property type="match status" value="1"/>
</dbReference>
<gene>
    <name evidence="11" type="ORF">CANTEDRAFT_92694</name>
</gene>
<organism evidence="12">
    <name type="scientific">Candida tenuis (strain ATCC 10573 / BCRC 21748 / CBS 615 / JCM 9827 / NBRC 10315 / NRRL Y-1498 / VKM Y-70)</name>
    <name type="common">Yeast</name>
    <name type="synonym">Yamadazyma tenuis</name>
    <dbReference type="NCBI Taxonomy" id="590646"/>
    <lineage>
        <taxon>Eukaryota</taxon>
        <taxon>Fungi</taxon>
        <taxon>Dikarya</taxon>
        <taxon>Ascomycota</taxon>
        <taxon>Saccharomycotina</taxon>
        <taxon>Pichiomycetes</taxon>
        <taxon>Debaryomycetaceae</taxon>
        <taxon>Yamadazyma</taxon>
    </lineage>
</organism>
<dbReference type="GO" id="GO:0005524">
    <property type="term" value="F:ATP binding"/>
    <property type="evidence" value="ECO:0007669"/>
    <property type="project" value="UniProtKB-KW"/>
</dbReference>
<keyword evidence="4" id="KW-0436">Ligase</keyword>
<dbReference type="eggNOG" id="KOG2317">
    <property type="taxonomic scope" value="Eukaryota"/>
</dbReference>
<dbReference type="Gene3D" id="3.30.1330.40">
    <property type="entry name" value="RutC-like"/>
    <property type="match status" value="2"/>
</dbReference>
<evidence type="ECO:0000259" key="10">
    <source>
        <dbReference type="Pfam" id="PF01902"/>
    </source>
</evidence>
<dbReference type="Pfam" id="PF01902">
    <property type="entry name" value="Diphthami_syn_2"/>
    <property type="match status" value="1"/>
</dbReference>
<evidence type="ECO:0000256" key="6">
    <source>
        <dbReference type="ARBA" id="ARBA00022840"/>
    </source>
</evidence>
<accession>G3B1J9</accession>
<dbReference type="InterPro" id="IPR035959">
    <property type="entry name" value="RutC-like_sf"/>
</dbReference>
<proteinExistence type="predicted"/>
<evidence type="ECO:0000256" key="5">
    <source>
        <dbReference type="ARBA" id="ARBA00022741"/>
    </source>
</evidence>
<dbReference type="InterPro" id="IPR030662">
    <property type="entry name" value="DPH6/MJ0570"/>
</dbReference>
<dbReference type="eggNOG" id="KOG2316">
    <property type="taxonomic scope" value="Eukaryota"/>
</dbReference>
<protein>
    <recommendedName>
        <fullName evidence="3">Diphthine--ammonia ligase</fullName>
        <ecNumber evidence="2">6.3.1.14</ecNumber>
    </recommendedName>
    <alternativeName>
        <fullName evidence="7">Diphthamide synthase</fullName>
    </alternativeName>
    <alternativeName>
        <fullName evidence="8">Diphthamide synthetase</fullName>
    </alternativeName>
</protein>
<dbReference type="FunFam" id="3.90.1490.10:FF:000001">
    <property type="entry name" value="Diphthine--ammonia ligase"/>
    <property type="match status" value="1"/>
</dbReference>
<comment type="pathway">
    <text evidence="1">Protein modification; peptidyl-diphthamide biosynthesis.</text>
</comment>
<evidence type="ECO:0000313" key="11">
    <source>
        <dbReference type="EMBL" id="EGV64464.1"/>
    </source>
</evidence>
<dbReference type="RefSeq" id="XP_006685270.1">
    <property type="nucleotide sequence ID" value="XM_006685207.1"/>
</dbReference>
<dbReference type="GeneID" id="18250221"/>
<evidence type="ECO:0000256" key="3">
    <source>
        <dbReference type="ARBA" id="ARBA00018426"/>
    </source>
</evidence>
<name>G3B1J9_CANTC</name>
<dbReference type="SUPFAM" id="SSF55298">
    <property type="entry name" value="YjgF-like"/>
    <property type="match status" value="2"/>
</dbReference>